<sequence length="88" mass="9941">MVPPITVPTVPNCDTQSMFIPSMICLKKNGTWTFNTLAPINKERAMTTRALKEMLFAGHRYFNRSLRINLSETSSVSFLLDSVDLAFL</sequence>
<evidence type="ECO:0000313" key="1">
    <source>
        <dbReference type="EMBL" id="KAH3686810.1"/>
    </source>
</evidence>
<evidence type="ECO:0000313" key="2">
    <source>
        <dbReference type="Proteomes" id="UP000774326"/>
    </source>
</evidence>
<protein>
    <submittedName>
        <fullName evidence="1">Uncharacterized protein</fullName>
    </submittedName>
</protein>
<name>A0A9P8TQ10_WICPI</name>
<reference evidence="1" key="1">
    <citation type="journal article" date="2021" name="Open Biol.">
        <title>Shared evolutionary footprints suggest mitochondrial oxidative damage underlies multiple complex I losses in fungi.</title>
        <authorList>
            <person name="Schikora-Tamarit M.A."/>
            <person name="Marcet-Houben M."/>
            <person name="Nosek J."/>
            <person name="Gabaldon T."/>
        </authorList>
    </citation>
    <scope>NUCLEOTIDE SEQUENCE</scope>
    <source>
        <strain evidence="1">CBS2887</strain>
    </source>
</reference>
<dbReference type="Proteomes" id="UP000774326">
    <property type="component" value="Unassembled WGS sequence"/>
</dbReference>
<accession>A0A9P8TQ10</accession>
<gene>
    <name evidence="1" type="ORF">WICPIJ_002207</name>
</gene>
<keyword evidence="2" id="KW-1185">Reference proteome</keyword>
<organism evidence="1 2">
    <name type="scientific">Wickerhamomyces pijperi</name>
    <name type="common">Yeast</name>
    <name type="synonym">Pichia pijperi</name>
    <dbReference type="NCBI Taxonomy" id="599730"/>
    <lineage>
        <taxon>Eukaryota</taxon>
        <taxon>Fungi</taxon>
        <taxon>Dikarya</taxon>
        <taxon>Ascomycota</taxon>
        <taxon>Saccharomycotina</taxon>
        <taxon>Saccharomycetes</taxon>
        <taxon>Phaffomycetales</taxon>
        <taxon>Wickerhamomycetaceae</taxon>
        <taxon>Wickerhamomyces</taxon>
    </lineage>
</organism>
<proteinExistence type="predicted"/>
<dbReference type="EMBL" id="JAEUBG010001190">
    <property type="protein sequence ID" value="KAH3686810.1"/>
    <property type="molecule type" value="Genomic_DNA"/>
</dbReference>
<reference evidence="1" key="2">
    <citation type="submission" date="2021-01" db="EMBL/GenBank/DDBJ databases">
        <authorList>
            <person name="Schikora-Tamarit M.A."/>
        </authorList>
    </citation>
    <scope>NUCLEOTIDE SEQUENCE</scope>
    <source>
        <strain evidence="1">CBS2887</strain>
    </source>
</reference>
<comment type="caution">
    <text evidence="1">The sequence shown here is derived from an EMBL/GenBank/DDBJ whole genome shotgun (WGS) entry which is preliminary data.</text>
</comment>
<dbReference type="AlphaFoldDB" id="A0A9P8TQ10"/>